<dbReference type="PROSITE" id="PS50003">
    <property type="entry name" value="PH_DOMAIN"/>
    <property type="match status" value="1"/>
</dbReference>
<evidence type="ECO:0000256" key="1">
    <source>
        <dbReference type="ARBA" id="ARBA00008842"/>
    </source>
</evidence>
<dbReference type="CDD" id="cd13289">
    <property type="entry name" value="PH_Osh3p_yeast"/>
    <property type="match status" value="1"/>
</dbReference>
<dbReference type="InterPro" id="IPR011993">
    <property type="entry name" value="PH-like_dom_sf"/>
</dbReference>
<dbReference type="Gene3D" id="3.30.70.3490">
    <property type="match status" value="1"/>
</dbReference>
<feature type="region of interest" description="Disordered" evidence="5">
    <location>
        <begin position="362"/>
        <end position="465"/>
    </location>
</feature>
<organism evidence="8 9">
    <name type="scientific">Rachicladosporium monterosium</name>
    <dbReference type="NCBI Taxonomy" id="1507873"/>
    <lineage>
        <taxon>Eukaryota</taxon>
        <taxon>Fungi</taxon>
        <taxon>Dikarya</taxon>
        <taxon>Ascomycota</taxon>
        <taxon>Pezizomycotina</taxon>
        <taxon>Dothideomycetes</taxon>
        <taxon>Dothideomycetidae</taxon>
        <taxon>Cladosporiales</taxon>
        <taxon>Cladosporiaceae</taxon>
        <taxon>Rachicladosporium</taxon>
    </lineage>
</organism>
<gene>
    <name evidence="8" type="primary">OSH3</name>
    <name evidence="8" type="ORF">LTR32_005934</name>
</gene>
<evidence type="ECO:0000313" key="8">
    <source>
        <dbReference type="EMBL" id="KAK5141521.1"/>
    </source>
</evidence>
<dbReference type="InterPro" id="IPR036598">
    <property type="entry name" value="GOLD_dom_sf"/>
</dbReference>
<dbReference type="Gene3D" id="2.40.160.120">
    <property type="match status" value="1"/>
</dbReference>
<feature type="compositionally biased region" description="Polar residues" evidence="5">
    <location>
        <begin position="163"/>
        <end position="174"/>
    </location>
</feature>
<keyword evidence="3" id="KW-0445">Lipid transport</keyword>
<evidence type="ECO:0000313" key="9">
    <source>
        <dbReference type="Proteomes" id="UP001308179"/>
    </source>
</evidence>
<evidence type="ECO:0000256" key="2">
    <source>
        <dbReference type="ARBA" id="ARBA00022448"/>
    </source>
</evidence>
<dbReference type="EMBL" id="JAVRRR010000570">
    <property type="protein sequence ID" value="KAK5141521.1"/>
    <property type="molecule type" value="Genomic_DNA"/>
</dbReference>
<dbReference type="InterPro" id="IPR041680">
    <property type="entry name" value="PH_8"/>
</dbReference>
<evidence type="ECO:0000256" key="4">
    <source>
        <dbReference type="ARBA" id="ARBA00023121"/>
    </source>
</evidence>
<keyword evidence="4" id="KW-0446">Lipid-binding</keyword>
<feature type="compositionally biased region" description="Pro residues" evidence="5">
    <location>
        <begin position="424"/>
        <end position="436"/>
    </location>
</feature>
<dbReference type="SUPFAM" id="SSF144000">
    <property type="entry name" value="Oxysterol-binding protein-like"/>
    <property type="match status" value="1"/>
</dbReference>
<dbReference type="InterPro" id="IPR037239">
    <property type="entry name" value="OSBP_sf"/>
</dbReference>
<sequence length="936" mass="102081">MAGIEHIVVHSRSYVVRWIQVPEQQSISWSVEPQRRTINFGIFKHSGTKAGLTPAAPTFGTIDSTTLPPTPGLDGVPQLAKHGRRGSLGKSDESTAVAKLESIGMKKVSWAGRCEADKVAMGRFDVLEGEGGTYGMLFDNTFSRNTSKTVHFVLMIGNTPSLQPIKNSNDNLPNGSPRPFLSDSRPTSRSAKGLEGSSFYTGVLSKKRRKQGQGYAKRFFSVDFTSSTLAYYRDPHSSALRGAVPLSLAAVGVNEKSREFTIDSGAEVWHLKAPNSKEFDGWRNALERAASAVTTTPEPVILARATGSTLRPNVPNPVEDREWQMVEELVSKVSGTRDAVRALAKDTDPKYLPGANGVGLGLTTSGGSGSNAPSPSSFEAPGTYFPDIDERSSDRRPFWKRKPSSAERSPVGMLRRTVSAQLAVPPPSSAPIPLSPAPGQLCAPKRPSIPKSRRMPPVPISGSRMSFESLDNEEFFDAEDGGSQLLHIRRSDDDVEQDEHEHGSDADSDISSELGDETGKSPHSASPKPVQSAVLPSIPQTLPPLPLPPVKRRGTIAPPKQPAPSVIGFLRKNAGKDLSTVSMPVTANEPTSLLQRLAESLEYPQLLDSAASSSTTAEERLMYVTAFALSFFANYRVKERAIRKPFNPLLGETYELVREDLGFRFIAEKVSHHPVRMACQAESLTDGGWSFTQAPQPTQKFWGKSVELNTEGRARVVLNAHAEHYSWNQATCFLRNVIAGEKYVEPVQTMTVHCETSGMRAVATFAAGGMFSGRSEEVSVQLFGPQHGDVAPEIGLVGKWTEGLKRTDTGAAVWTVGELAPNAAKVYGFTAFAAALNEITTNEAGHLPPTDSRLRPDQAALEQGAVDEAETMKAKLEERQRARRKVLAGQGQEWKPLFFEKVAEHDEDVWMRKESGGYWERRAKGEWDDIPQLFEL</sequence>
<dbReference type="Pfam" id="PF01237">
    <property type="entry name" value="Oxysterol_BP"/>
    <property type="match status" value="1"/>
</dbReference>
<feature type="compositionally biased region" description="Acidic residues" evidence="5">
    <location>
        <begin position="506"/>
        <end position="516"/>
    </location>
</feature>
<dbReference type="Pfam" id="PF15409">
    <property type="entry name" value="PH_8"/>
    <property type="match status" value="1"/>
</dbReference>
<evidence type="ECO:0000256" key="5">
    <source>
        <dbReference type="SAM" id="MobiDB-lite"/>
    </source>
</evidence>
<dbReference type="Proteomes" id="UP001308179">
    <property type="component" value="Unassembled WGS sequence"/>
</dbReference>
<feature type="compositionally biased region" description="Basic and acidic residues" evidence="5">
    <location>
        <begin position="388"/>
        <end position="397"/>
    </location>
</feature>
<evidence type="ECO:0000259" key="6">
    <source>
        <dbReference type="PROSITE" id="PS50003"/>
    </source>
</evidence>
<accession>A0ABR0L0E4</accession>
<protein>
    <submittedName>
        <fullName evidence="8">Oxysterol-binding protein 3</fullName>
    </submittedName>
</protein>
<proteinExistence type="inferred from homology"/>
<dbReference type="Gene3D" id="2.30.29.30">
    <property type="entry name" value="Pleckstrin-homology domain (PH domain)/Phosphotyrosine-binding domain (PTB)"/>
    <property type="match status" value="1"/>
</dbReference>
<dbReference type="SMART" id="SM00233">
    <property type="entry name" value="PH"/>
    <property type="match status" value="1"/>
</dbReference>
<evidence type="ECO:0000259" key="7">
    <source>
        <dbReference type="PROSITE" id="PS50866"/>
    </source>
</evidence>
<evidence type="ECO:0000256" key="3">
    <source>
        <dbReference type="ARBA" id="ARBA00023055"/>
    </source>
</evidence>
<feature type="domain" description="PH" evidence="6">
    <location>
        <begin position="197"/>
        <end position="291"/>
    </location>
</feature>
<keyword evidence="2" id="KW-0813">Transport</keyword>
<dbReference type="InterPro" id="IPR000648">
    <property type="entry name" value="Oxysterol-bd"/>
</dbReference>
<dbReference type="InterPro" id="IPR001849">
    <property type="entry name" value="PH_domain"/>
</dbReference>
<feature type="region of interest" description="Disordered" evidence="5">
    <location>
        <begin position="163"/>
        <end position="194"/>
    </location>
</feature>
<dbReference type="Gene3D" id="2.60.120.680">
    <property type="entry name" value="GOLD domain"/>
    <property type="match status" value="1"/>
</dbReference>
<dbReference type="InterPro" id="IPR009038">
    <property type="entry name" value="GOLD_dom"/>
</dbReference>
<dbReference type="PANTHER" id="PTHR10972">
    <property type="entry name" value="OXYSTEROL-BINDING PROTEIN-RELATED"/>
    <property type="match status" value="1"/>
</dbReference>
<keyword evidence="9" id="KW-1185">Reference proteome</keyword>
<comment type="caution">
    <text evidence="8">The sequence shown here is derived from an EMBL/GenBank/DDBJ whole genome shotgun (WGS) entry which is preliminary data.</text>
</comment>
<dbReference type="PROSITE" id="PS50866">
    <property type="entry name" value="GOLD"/>
    <property type="match status" value="1"/>
</dbReference>
<feature type="region of interest" description="Disordered" evidence="5">
    <location>
        <begin position="490"/>
        <end position="564"/>
    </location>
</feature>
<name>A0ABR0L0E4_9PEZI</name>
<dbReference type="PANTHER" id="PTHR10972:SF203">
    <property type="entry name" value="OXYSTEROL-BINDING PROTEIN HOMOLOG 3"/>
    <property type="match status" value="1"/>
</dbReference>
<comment type="similarity">
    <text evidence="1">Belongs to the OSBP family.</text>
</comment>
<reference evidence="8 9" key="1">
    <citation type="submission" date="2023-08" db="EMBL/GenBank/DDBJ databases">
        <title>Black Yeasts Isolated from many extreme environments.</title>
        <authorList>
            <person name="Coleine C."/>
            <person name="Stajich J.E."/>
            <person name="Selbmann L."/>
        </authorList>
    </citation>
    <scope>NUCLEOTIDE SEQUENCE [LARGE SCALE GENOMIC DNA]</scope>
    <source>
        <strain evidence="8 9">CCFEE 5386</strain>
    </source>
</reference>
<dbReference type="SUPFAM" id="SSF101576">
    <property type="entry name" value="Supernatant protein factor (SPF), C-terminal domain"/>
    <property type="match status" value="1"/>
</dbReference>
<feature type="domain" description="GOLD" evidence="7">
    <location>
        <begin position="1"/>
        <end position="156"/>
    </location>
</feature>
<dbReference type="SUPFAM" id="SSF50729">
    <property type="entry name" value="PH domain-like"/>
    <property type="match status" value="1"/>
</dbReference>